<keyword evidence="3" id="KW-1185">Reference proteome</keyword>
<keyword evidence="1" id="KW-0732">Signal</keyword>
<dbReference type="AlphaFoldDB" id="A0A5C8Z8K4"/>
<proteinExistence type="predicted"/>
<gene>
    <name evidence="2" type="ORF">FME95_05525</name>
</gene>
<name>A0A5C8Z8K4_9GAMM</name>
<evidence type="ECO:0000313" key="3">
    <source>
        <dbReference type="Proteomes" id="UP000321764"/>
    </source>
</evidence>
<dbReference type="OrthoDB" id="6708408at2"/>
<comment type="caution">
    <text evidence="2">The sequence shown here is derived from an EMBL/GenBank/DDBJ whole genome shotgun (WGS) entry which is preliminary data.</text>
</comment>
<feature type="chain" id="PRO_5022741097" description="TIGR04219 family outer membrane beta-barrel protein" evidence="1">
    <location>
        <begin position="20"/>
        <end position="277"/>
    </location>
</feature>
<dbReference type="RefSeq" id="WP_147713406.1">
    <property type="nucleotide sequence ID" value="NZ_VKAD01000001.1"/>
</dbReference>
<evidence type="ECO:0008006" key="4">
    <source>
        <dbReference type="Google" id="ProtNLM"/>
    </source>
</evidence>
<reference evidence="2 3" key="1">
    <citation type="submission" date="2019-07" db="EMBL/GenBank/DDBJ databases">
        <title>Reinekea sp. strain SSH23 genome sequencing and assembly.</title>
        <authorList>
            <person name="Kim I."/>
        </authorList>
    </citation>
    <scope>NUCLEOTIDE SEQUENCE [LARGE SCALE GENOMIC DNA]</scope>
    <source>
        <strain evidence="2 3">SSH23</strain>
    </source>
</reference>
<sequence>MNKYLAAPLLIMAMPLAMAKPGFSIDAGAGWGTNGLADDSTLMGNTFDLTGTSNSEPYGLNMDGNSGAYAWMKLSTPIIVFIPDIKVKYESMLAEGYNDVQFTEEVFGESYDFDGSVSSELDLSHLDTTLSYRIPLPLVGGIDFGANFRSMIGGFSAEGEVSGGGTESIDAPFEISGVPLIIPMLYIGGEANIPFADVKLSGEYSGLPIGDTNVSDWNVKATWYAPLPTNLIAKLGLEVGYRAFNMEIGGELLGEDLSDYESDVSVSGIFAGATFHF</sequence>
<evidence type="ECO:0000313" key="2">
    <source>
        <dbReference type="EMBL" id="TXR54007.1"/>
    </source>
</evidence>
<accession>A0A5C8Z8K4</accession>
<feature type="signal peptide" evidence="1">
    <location>
        <begin position="1"/>
        <end position="19"/>
    </location>
</feature>
<dbReference type="Proteomes" id="UP000321764">
    <property type="component" value="Unassembled WGS sequence"/>
</dbReference>
<organism evidence="2 3">
    <name type="scientific">Reinekea thalattae</name>
    <dbReference type="NCBI Taxonomy" id="2593301"/>
    <lineage>
        <taxon>Bacteria</taxon>
        <taxon>Pseudomonadati</taxon>
        <taxon>Pseudomonadota</taxon>
        <taxon>Gammaproteobacteria</taxon>
        <taxon>Oceanospirillales</taxon>
        <taxon>Saccharospirillaceae</taxon>
        <taxon>Reinekea</taxon>
    </lineage>
</organism>
<evidence type="ECO:0000256" key="1">
    <source>
        <dbReference type="SAM" id="SignalP"/>
    </source>
</evidence>
<protein>
    <recommendedName>
        <fullName evidence="4">TIGR04219 family outer membrane beta-barrel protein</fullName>
    </recommendedName>
</protein>
<dbReference type="EMBL" id="VKAD01000001">
    <property type="protein sequence ID" value="TXR54007.1"/>
    <property type="molecule type" value="Genomic_DNA"/>
</dbReference>